<proteinExistence type="predicted"/>
<dbReference type="InterPro" id="IPR025680">
    <property type="entry name" value="DddI"/>
</dbReference>
<evidence type="ECO:0000313" key="1">
    <source>
        <dbReference type="EMBL" id="XDQ03998.1"/>
    </source>
</evidence>
<gene>
    <name evidence="1" type="ORF">AB5J58_29280</name>
</gene>
<protein>
    <submittedName>
        <fullName evidence="1">Imm1 family immunity protein</fullName>
    </submittedName>
</protein>
<dbReference type="AlphaFoldDB" id="A0AB39MGV0"/>
<dbReference type="EMBL" id="CP163431">
    <property type="protein sequence ID" value="XDQ03998.1"/>
    <property type="molecule type" value="Genomic_DNA"/>
</dbReference>
<dbReference type="RefSeq" id="WP_369189732.1">
    <property type="nucleotide sequence ID" value="NZ_CP163431.1"/>
</dbReference>
<reference evidence="1" key="1">
    <citation type="submission" date="2024-07" db="EMBL/GenBank/DDBJ databases">
        <authorList>
            <person name="Yu S.T."/>
        </authorList>
    </citation>
    <scope>NUCLEOTIDE SEQUENCE</scope>
    <source>
        <strain evidence="1">R08</strain>
    </source>
</reference>
<organism evidence="1">
    <name type="scientific">Streptomyces sp. R08</name>
    <dbReference type="NCBI Taxonomy" id="3238624"/>
    <lineage>
        <taxon>Bacteria</taxon>
        <taxon>Bacillati</taxon>
        <taxon>Actinomycetota</taxon>
        <taxon>Actinomycetes</taxon>
        <taxon>Kitasatosporales</taxon>
        <taxon>Streptomycetaceae</taxon>
        <taxon>Streptomyces</taxon>
    </lineage>
</organism>
<sequence length="185" mass="20465">MILSAFFNGEWVYGETAEEMERIVSIVMENLRGEGGEGRSYTPGSDAWFSIARERHSNENRAADNHLRVAINRRTGYGGLIWFVDGGSSRVGEVYESVWISDNPHPPSFDPRVVSDPGYPIFHDPASAIPIDRVHAALEEFWLSGSEDRPGCIGWVPGEANGQRLDRASVVDFAEDPVIDWGGLS</sequence>
<name>A0AB39MGV0_9ACTN</name>
<accession>A0AB39MGV0</accession>
<dbReference type="Pfam" id="PF14430">
    <property type="entry name" value="Imm1"/>
    <property type="match status" value="1"/>
</dbReference>